<feature type="region of interest" description="Disordered" evidence="1">
    <location>
        <begin position="208"/>
        <end position="228"/>
    </location>
</feature>
<reference evidence="3 4" key="1">
    <citation type="submission" date="2025-04" db="UniProtKB">
        <authorList>
            <consortium name="RefSeq"/>
        </authorList>
    </citation>
    <scope>IDENTIFICATION</scope>
    <source>
        <tissue evidence="3 4">Blood</tissue>
    </source>
</reference>
<dbReference type="GeneID" id="116545965"/>
<sequence>MGRPAAAGAAAFPRVRRRGCLLRGGNGAWTPVQSRGSVRAPAARLKLLPLPAASGPERRLTFWPCTRAGTRLWSRGRSSTLGRHLPLGPLLPQPQATRGAGAGRLHLFPLPRGGPTPSPCAACSRGPLSSCLLAPPRHAQQSSWSRRRAARKTFRWGFRTEVETQQNLPFLPFPAPQGGPPDPHIPGLENPAERVQWEDSPKLPACHLEEGHFPLSKGDNGRYPAGVH</sequence>
<proteinExistence type="predicted"/>
<evidence type="ECO:0000313" key="2">
    <source>
        <dbReference type="Proteomes" id="UP000504640"/>
    </source>
</evidence>
<protein>
    <submittedName>
        <fullName evidence="3 4">Uncharacterized protein LOC116545965</fullName>
    </submittedName>
</protein>
<organism evidence="2 3">
    <name type="scientific">Sapajus apella</name>
    <name type="common">Brown-capped capuchin</name>
    <name type="synonym">Cebus apella</name>
    <dbReference type="NCBI Taxonomy" id="9515"/>
    <lineage>
        <taxon>Eukaryota</taxon>
        <taxon>Metazoa</taxon>
        <taxon>Chordata</taxon>
        <taxon>Craniata</taxon>
        <taxon>Vertebrata</taxon>
        <taxon>Euteleostomi</taxon>
        <taxon>Mammalia</taxon>
        <taxon>Eutheria</taxon>
        <taxon>Euarchontoglires</taxon>
        <taxon>Primates</taxon>
        <taxon>Haplorrhini</taxon>
        <taxon>Platyrrhini</taxon>
        <taxon>Cebidae</taxon>
        <taxon>Cebinae</taxon>
        <taxon>Sapajus</taxon>
    </lineage>
</organism>
<evidence type="ECO:0000256" key="1">
    <source>
        <dbReference type="SAM" id="MobiDB-lite"/>
    </source>
</evidence>
<dbReference type="Proteomes" id="UP000504640">
    <property type="component" value="Unplaced"/>
</dbReference>
<dbReference type="RefSeq" id="XP_032128255.1">
    <property type="nucleotide sequence ID" value="XM_032272364.1"/>
</dbReference>
<accession>A0A6J3HEV3</accession>
<evidence type="ECO:0000313" key="3">
    <source>
        <dbReference type="RefSeq" id="XP_032128254.1"/>
    </source>
</evidence>
<gene>
    <name evidence="3 4" type="primary">LOC116545965</name>
</gene>
<evidence type="ECO:0000313" key="4">
    <source>
        <dbReference type="RefSeq" id="XP_032128255.1"/>
    </source>
</evidence>
<name>A0A6J3HEV3_SAPAP</name>
<dbReference type="AlphaFoldDB" id="A0A6J3HEV3"/>
<keyword evidence="2" id="KW-1185">Reference proteome</keyword>
<dbReference type="RefSeq" id="XP_032128254.1">
    <property type="nucleotide sequence ID" value="XM_032272363.1"/>
</dbReference>